<dbReference type="GO" id="GO:0006396">
    <property type="term" value="P:RNA processing"/>
    <property type="evidence" value="ECO:0007669"/>
    <property type="project" value="InterPro"/>
</dbReference>
<comment type="similarity">
    <text evidence="1">Belongs to the pseudouridine synthase TruB family.</text>
</comment>
<dbReference type="InterPro" id="IPR044924">
    <property type="entry name" value="HAD-SF_hydro_IA_REG-2-like_cap"/>
</dbReference>
<dbReference type="SUPFAM" id="SSF55120">
    <property type="entry name" value="Pseudouridine synthase"/>
    <property type="match status" value="1"/>
</dbReference>
<dbReference type="InterPro" id="IPR036412">
    <property type="entry name" value="HAD-like_sf"/>
</dbReference>
<evidence type="ECO:0000256" key="3">
    <source>
        <dbReference type="SAM" id="MobiDB-lite"/>
    </source>
</evidence>
<feature type="domain" description="Pseudouridine synthase II N-terminal" evidence="4">
    <location>
        <begin position="92"/>
        <end position="235"/>
    </location>
</feature>
<proteinExistence type="inferred from homology"/>
<feature type="region of interest" description="Disordered" evidence="3">
    <location>
        <begin position="308"/>
        <end position="343"/>
    </location>
</feature>
<dbReference type="AlphaFoldDB" id="A0A9D3SNX7"/>
<gene>
    <name evidence="5" type="ORF">KOW79_009699</name>
</gene>
<dbReference type="GO" id="GO:0003723">
    <property type="term" value="F:RNA binding"/>
    <property type="evidence" value="ECO:0007669"/>
    <property type="project" value="InterPro"/>
</dbReference>
<dbReference type="CDD" id="cd02868">
    <property type="entry name" value="PseudoU_synth_hTruB2_like"/>
    <property type="match status" value="1"/>
</dbReference>
<dbReference type="NCBIfam" id="TIGR01549">
    <property type="entry name" value="HAD-SF-IA-v1"/>
    <property type="match status" value="1"/>
</dbReference>
<dbReference type="EMBL" id="JAHKSW010000011">
    <property type="protein sequence ID" value="KAG7326298.1"/>
    <property type="molecule type" value="Genomic_DNA"/>
</dbReference>
<dbReference type="Gene3D" id="1.10.150.720">
    <property type="entry name" value="Haloacid dehalogenase-like hydrolase"/>
    <property type="match status" value="1"/>
</dbReference>
<dbReference type="NCBIfam" id="TIGR02252">
    <property type="entry name" value="DREG-2"/>
    <property type="match status" value="1"/>
</dbReference>
<keyword evidence="6" id="KW-1185">Reference proteome</keyword>
<dbReference type="InterPro" id="IPR023214">
    <property type="entry name" value="HAD_sf"/>
</dbReference>
<protein>
    <recommendedName>
        <fullName evidence="2">Haloacid dehalogenase-like hydrolase domain-containing protein 3</fullName>
    </recommendedName>
</protein>
<dbReference type="Pfam" id="PF01509">
    <property type="entry name" value="TruB_N"/>
    <property type="match status" value="1"/>
</dbReference>
<evidence type="ECO:0000259" key="4">
    <source>
        <dbReference type="Pfam" id="PF01509"/>
    </source>
</evidence>
<name>A0A9D3SNX7_9TELE</name>
<dbReference type="InterPro" id="IPR002501">
    <property type="entry name" value="PsdUridine_synth_N"/>
</dbReference>
<dbReference type="Gene3D" id="3.40.50.1000">
    <property type="entry name" value="HAD superfamily/HAD-like"/>
    <property type="match status" value="1"/>
</dbReference>
<organism evidence="5 6">
    <name type="scientific">Hemibagrus wyckioides</name>
    <dbReference type="NCBI Taxonomy" id="337641"/>
    <lineage>
        <taxon>Eukaryota</taxon>
        <taxon>Metazoa</taxon>
        <taxon>Chordata</taxon>
        <taxon>Craniata</taxon>
        <taxon>Vertebrata</taxon>
        <taxon>Euteleostomi</taxon>
        <taxon>Actinopterygii</taxon>
        <taxon>Neopterygii</taxon>
        <taxon>Teleostei</taxon>
        <taxon>Ostariophysi</taxon>
        <taxon>Siluriformes</taxon>
        <taxon>Bagridae</taxon>
        <taxon>Hemibagrus</taxon>
    </lineage>
</organism>
<dbReference type="PANTHER" id="PTHR13195">
    <property type="entry name" value="PSEUDOURIDINE SYNTHASE-RELATED"/>
    <property type="match status" value="1"/>
</dbReference>
<reference evidence="5 6" key="1">
    <citation type="submission" date="2021-06" db="EMBL/GenBank/DDBJ databases">
        <title>Chromosome-level genome assembly of the red-tail catfish (Hemibagrus wyckioides).</title>
        <authorList>
            <person name="Shao F."/>
        </authorList>
    </citation>
    <scope>NUCLEOTIDE SEQUENCE [LARGE SCALE GENOMIC DNA]</scope>
    <source>
        <strain evidence="5">EC202008001</strain>
        <tissue evidence="5">Blood</tissue>
    </source>
</reference>
<dbReference type="SFLD" id="SFLDS00003">
    <property type="entry name" value="Haloacid_Dehalogenase"/>
    <property type="match status" value="1"/>
</dbReference>
<dbReference type="CDD" id="cd16415">
    <property type="entry name" value="HAD_dREG-2_like"/>
    <property type="match status" value="1"/>
</dbReference>
<evidence type="ECO:0000313" key="6">
    <source>
        <dbReference type="Proteomes" id="UP000824219"/>
    </source>
</evidence>
<evidence type="ECO:0000313" key="5">
    <source>
        <dbReference type="EMBL" id="KAG7326298.1"/>
    </source>
</evidence>
<evidence type="ECO:0000256" key="2">
    <source>
        <dbReference type="ARBA" id="ARBA00015556"/>
    </source>
</evidence>
<evidence type="ECO:0000256" key="1">
    <source>
        <dbReference type="ARBA" id="ARBA00008999"/>
    </source>
</evidence>
<dbReference type="InterPro" id="IPR011949">
    <property type="entry name" value="HAD-SF_hydro_IA_REG-2-like"/>
</dbReference>
<dbReference type="Pfam" id="PF00702">
    <property type="entry name" value="Hydrolase"/>
    <property type="match status" value="1"/>
</dbReference>
<dbReference type="SUPFAM" id="SSF56784">
    <property type="entry name" value="HAD-like"/>
    <property type="match status" value="1"/>
</dbReference>
<dbReference type="SFLD" id="SFLDG01129">
    <property type="entry name" value="C1.5:_HAD__Beta-PGM__Phosphata"/>
    <property type="match status" value="1"/>
</dbReference>
<dbReference type="Gene3D" id="3.30.2350.10">
    <property type="entry name" value="Pseudouridine synthase"/>
    <property type="match status" value="1"/>
</dbReference>
<dbReference type="GO" id="GO:0009982">
    <property type="term" value="F:pseudouridine synthase activity"/>
    <property type="evidence" value="ECO:0007669"/>
    <property type="project" value="InterPro"/>
</dbReference>
<comment type="caution">
    <text evidence="5">The sequence shown here is derived from an EMBL/GenBank/DDBJ whole genome shotgun (WGS) entry which is preliminary data.</text>
</comment>
<dbReference type="InterPro" id="IPR006439">
    <property type="entry name" value="HAD-SF_hydro_IA"/>
</dbReference>
<sequence>MATPAARLFSKLDGLFAVYKPQGVHWKLVRDTIETNLLKAVNSCPAAPPRCKVQFQLLPSGDCSSSSQLTVTKTNLPALADHPLVTGPRFHKIRVGVGHRLDAFSSGVLVLGLGNGNTALESLYRSHVTREYMLEGEFGIATDDFTHTGRVIERSTFDHITNDKLERVLAMIQGANKKALITYSHVDLSTQEAYELAVKGLLRPLDKSPPILTGLRCLSFKPPQFTLEVQCVNETQRFLRKLVHEVGLELRTNAVCTKVRRTRDGPFKMEDALTRHHWTADDIIPAIANFRRTTRKIRKNDIYRQAIKQSDSTTQTQGQARTSTCQLESVSQEKAGSLSPPSEMSVDSRQLVINLTMRGPVRWVFWDIKDTLLKVRHSVGEQYGHEAKRVGLKLPAMQLETAFKEAYRQHSRLYPNYGIAQGMNGQLWWTSLVKSTFSQCGVQDPDLLDTLAKNLYHNFTGPENWEVFPDSNSTLKSCTALGLKQGVVSNFDRRLEGILQGCGLRTHFSFLLTSEDAAAAKPDPDIFVQALKKSGVPAKLVVHVGDHYINDYLTSRSLGIRGYLLDRHGLQKHLDVPPQHRLQSLDELPARLLQETD</sequence>
<dbReference type="InterPro" id="IPR039048">
    <property type="entry name" value="Trub2"/>
</dbReference>
<dbReference type="GO" id="GO:0001522">
    <property type="term" value="P:pseudouridine synthesis"/>
    <property type="evidence" value="ECO:0007669"/>
    <property type="project" value="InterPro"/>
</dbReference>
<dbReference type="Proteomes" id="UP000824219">
    <property type="component" value="Linkage Group LG11"/>
</dbReference>
<accession>A0A9D3SNX7</accession>
<dbReference type="InterPro" id="IPR020103">
    <property type="entry name" value="PsdUridine_synth_cat_dom_sf"/>
</dbReference>
<dbReference type="OrthoDB" id="9995526at2759"/>
<dbReference type="PANTHER" id="PTHR13195:SF0">
    <property type="entry name" value="PSEUDOURIDYLATE SYNTHASE TRUB2, MITOCHONDRIAL"/>
    <property type="match status" value="1"/>
</dbReference>